<dbReference type="GO" id="GO:0006971">
    <property type="term" value="P:hypotonic response"/>
    <property type="evidence" value="ECO:0007007"/>
    <property type="project" value="dictyBase"/>
</dbReference>
<dbReference type="GO" id="GO:0045335">
    <property type="term" value="C:phagocytic vesicle"/>
    <property type="evidence" value="ECO:0000318"/>
    <property type="project" value="GO_Central"/>
</dbReference>
<dbReference type="KEGG" id="ddi:DDB_G0294571"/>
<dbReference type="PANTHER" id="PTHR47981">
    <property type="entry name" value="RAB FAMILY"/>
    <property type="match status" value="1"/>
</dbReference>
<organism evidence="4 5">
    <name type="scientific">Dictyostelium discoideum</name>
    <name type="common">Social amoeba</name>
    <dbReference type="NCBI Taxonomy" id="44689"/>
    <lineage>
        <taxon>Eukaryota</taxon>
        <taxon>Amoebozoa</taxon>
        <taxon>Evosea</taxon>
        <taxon>Eumycetozoa</taxon>
        <taxon>Dictyostelia</taxon>
        <taxon>Dictyosteliales</taxon>
        <taxon>Dictyosteliaceae</taxon>
        <taxon>Dictyostelium</taxon>
    </lineage>
</organism>
<dbReference type="Reactome" id="R-DDI-8876198">
    <property type="pathway name" value="RAB GEFs exchange GTP for GDP on RABs"/>
</dbReference>
<dbReference type="InterPro" id="IPR005225">
    <property type="entry name" value="Small_GTP-bd"/>
</dbReference>
<dbReference type="PANTHER" id="PTHR47981:SF20">
    <property type="entry name" value="RAS-RELATED PROTEIN RAB-7A"/>
    <property type="match status" value="1"/>
</dbReference>
<protein>
    <submittedName>
        <fullName evidence="4">Rab GTPase</fullName>
    </submittedName>
</protein>
<dbReference type="GO" id="GO:0003924">
    <property type="term" value="F:GTPase activity"/>
    <property type="evidence" value="ECO:0007669"/>
    <property type="project" value="InterPro"/>
</dbReference>
<dbReference type="AlphaFoldDB" id="Q1ZXB8"/>
<keyword evidence="5" id="KW-1185">Reference proteome</keyword>
<comment type="similarity">
    <text evidence="1">Belongs to the small GTPase superfamily. Rab family.</text>
</comment>
<dbReference type="OMA" id="CSKELMI"/>
<accession>Q1ZXB8</accession>
<dbReference type="Pfam" id="PF00071">
    <property type="entry name" value="Ras"/>
    <property type="match status" value="1"/>
</dbReference>
<dbReference type="InterPro" id="IPR001806">
    <property type="entry name" value="Small_GTPase"/>
</dbReference>
<dbReference type="FunCoup" id="Q1ZXB8">
    <property type="interactions" value="5"/>
</dbReference>
<gene>
    <name evidence="4" type="ORF">DDB_G0294571</name>
</gene>
<dbReference type="InterPro" id="IPR027417">
    <property type="entry name" value="P-loop_NTPase"/>
</dbReference>
<dbReference type="CDD" id="cd00154">
    <property type="entry name" value="Rab"/>
    <property type="match status" value="1"/>
</dbReference>
<keyword evidence="2" id="KW-0547">Nucleotide-binding</keyword>
<dbReference type="Reactome" id="R-DDI-8854214">
    <property type="pathway name" value="TBC/RABGAPs"/>
</dbReference>
<dbReference type="Reactome" id="R-DDI-9706019">
    <property type="pathway name" value="RHOBTB3 ATPase cycle"/>
</dbReference>
<dbReference type="Gene3D" id="3.40.50.300">
    <property type="entry name" value="P-loop containing nucleotide triphosphate hydrolases"/>
    <property type="match status" value="1"/>
</dbReference>
<evidence type="ECO:0000313" key="4">
    <source>
        <dbReference type="EMBL" id="EAS66824.1"/>
    </source>
</evidence>
<reference evidence="4 5" key="1">
    <citation type="journal article" date="2005" name="Nature">
        <title>The genome of the social amoeba Dictyostelium discoideum.</title>
        <authorList>
            <consortium name="The Dictyostelium discoideum Sequencing Consortium"/>
            <person name="Eichinger L."/>
            <person name="Pachebat J.A."/>
            <person name="Glockner G."/>
            <person name="Rajandream M.A."/>
            <person name="Sucgang R."/>
            <person name="Berriman M."/>
            <person name="Song J."/>
            <person name="Olsen R."/>
            <person name="Szafranski K."/>
            <person name="Xu Q."/>
            <person name="Tunggal B."/>
            <person name="Kummerfeld S."/>
            <person name="Madera M."/>
            <person name="Konfortov B.A."/>
            <person name="Rivero F."/>
            <person name="Bankier A.T."/>
            <person name="Lehmann R."/>
            <person name="Hamlin N."/>
            <person name="Davies R."/>
            <person name="Gaudet P."/>
            <person name="Fey P."/>
            <person name="Pilcher K."/>
            <person name="Chen G."/>
            <person name="Saunders D."/>
            <person name="Sodergren E."/>
            <person name="Davis P."/>
            <person name="Kerhornou A."/>
            <person name="Nie X."/>
            <person name="Hall N."/>
            <person name="Anjard C."/>
            <person name="Hemphill L."/>
            <person name="Bason N."/>
            <person name="Farbrother P."/>
            <person name="Desany B."/>
            <person name="Just E."/>
            <person name="Morio T."/>
            <person name="Rost R."/>
            <person name="Churcher C."/>
            <person name="Cooper J."/>
            <person name="Haydock S."/>
            <person name="van Driessche N."/>
            <person name="Cronin A."/>
            <person name="Goodhead I."/>
            <person name="Muzny D."/>
            <person name="Mourier T."/>
            <person name="Pain A."/>
            <person name="Lu M."/>
            <person name="Harper D."/>
            <person name="Lindsay R."/>
            <person name="Hauser H."/>
            <person name="James K."/>
            <person name="Quiles M."/>
            <person name="Madan Babu M."/>
            <person name="Saito T."/>
            <person name="Buchrieser C."/>
            <person name="Wardroper A."/>
            <person name="Felder M."/>
            <person name="Thangavelu M."/>
            <person name="Johnson D."/>
            <person name="Knights A."/>
            <person name="Loulseged H."/>
            <person name="Mungall K."/>
            <person name="Oliver K."/>
            <person name="Price C."/>
            <person name="Quail M.A."/>
            <person name="Urushihara H."/>
            <person name="Hernandez J."/>
            <person name="Rabbinowitsch E."/>
            <person name="Steffen D."/>
            <person name="Sanders M."/>
            <person name="Ma J."/>
            <person name="Kohara Y."/>
            <person name="Sharp S."/>
            <person name="Simmonds M."/>
            <person name="Spiegler S."/>
            <person name="Tivey A."/>
            <person name="Sugano S."/>
            <person name="White B."/>
            <person name="Walker D."/>
            <person name="Woodward J."/>
            <person name="Winckler T."/>
            <person name="Tanaka Y."/>
            <person name="Shaulsky G."/>
            <person name="Schleicher M."/>
            <person name="Weinstock G."/>
            <person name="Rosenthal A."/>
            <person name="Cox E.C."/>
            <person name="Chisholm R.L."/>
            <person name="Gibbs R."/>
            <person name="Loomis W.F."/>
            <person name="Platzer M."/>
            <person name="Kay R.R."/>
            <person name="Williams J."/>
            <person name="Dear P.H."/>
            <person name="Noegel A.A."/>
            <person name="Barrell B."/>
            <person name="Kuspa A."/>
        </authorList>
    </citation>
    <scope>NUCLEOTIDE SEQUENCE [LARGE SCALE GENOMIC DNA]</scope>
    <source>
        <strain evidence="4 5">AX4</strain>
    </source>
</reference>
<dbReference type="PaxDb" id="44689-DDB0233212"/>
<dbReference type="GO" id="GO:0005770">
    <property type="term" value="C:late endosome"/>
    <property type="evidence" value="ECO:0000318"/>
    <property type="project" value="GO_Central"/>
</dbReference>
<name>Q1ZXB8_DICDI</name>
<dbReference type="PROSITE" id="PS51420">
    <property type="entry name" value="RHO"/>
    <property type="match status" value="1"/>
</dbReference>
<dbReference type="Reactome" id="R-DDI-8873719">
    <property type="pathway name" value="RAB geranylgeranylation"/>
</dbReference>
<dbReference type="STRING" id="44689.Q1ZXB8"/>
<dbReference type="InParanoid" id="Q1ZXB8"/>
<evidence type="ECO:0000256" key="1">
    <source>
        <dbReference type="ARBA" id="ARBA00006270"/>
    </source>
</evidence>
<dbReference type="RefSeq" id="XP_001134507.1">
    <property type="nucleotide sequence ID" value="XM_001134507.1"/>
</dbReference>
<dbReference type="GO" id="GO:0090385">
    <property type="term" value="P:phagosome-lysosome fusion"/>
    <property type="evidence" value="ECO:0000318"/>
    <property type="project" value="GO_Central"/>
</dbReference>
<evidence type="ECO:0000313" key="5">
    <source>
        <dbReference type="Proteomes" id="UP000002195"/>
    </source>
</evidence>
<dbReference type="PhylomeDB" id="Q1ZXB8"/>
<dbReference type="GO" id="GO:0005764">
    <property type="term" value="C:lysosome"/>
    <property type="evidence" value="ECO:0000318"/>
    <property type="project" value="GO_Central"/>
</dbReference>
<dbReference type="dictyBase" id="DDB_G0294571">
    <property type="gene designation" value="rabX11"/>
</dbReference>
<evidence type="ECO:0000256" key="2">
    <source>
        <dbReference type="ARBA" id="ARBA00022741"/>
    </source>
</evidence>
<sequence>MNEQKIMLKVITLGDSNVGKTSLFYNYMYGKFIYHRSCSIDFCSKELMIENQHVSMMVWDTFGQERFHSLGYAYYRGAHCYTLCFDIHNEKSFDSLEKWMDDTKTYCFESIPFILIGTKSDIPRTDKSISKARIEQWCKNIEDQGIIDKVHYFETSSKLSKNITESYNAAAKLAFKHYNKNQNPPITTPAIVLLEEVKPGHCC</sequence>
<dbReference type="PROSITE" id="PS51419">
    <property type="entry name" value="RAB"/>
    <property type="match status" value="1"/>
</dbReference>
<keyword evidence="3" id="KW-0342">GTP-binding</keyword>
<dbReference type="Proteomes" id="UP000002195">
    <property type="component" value="Unassembled WGS sequence"/>
</dbReference>
<dbReference type="SMART" id="SM00174">
    <property type="entry name" value="RHO"/>
    <property type="match status" value="1"/>
</dbReference>
<dbReference type="EMBL" id="AAFI02000171">
    <property type="protein sequence ID" value="EAS66824.1"/>
    <property type="molecule type" value="Genomic_DNA"/>
</dbReference>
<dbReference type="FunFam" id="3.40.50.300:FF:003048">
    <property type="entry name" value="Ras-related protein RabN2"/>
    <property type="match status" value="1"/>
</dbReference>
<dbReference type="PRINTS" id="PR00449">
    <property type="entry name" value="RASTRNSFRMNG"/>
</dbReference>
<dbReference type="SUPFAM" id="SSF52540">
    <property type="entry name" value="P-loop containing nucleoside triphosphate hydrolases"/>
    <property type="match status" value="1"/>
</dbReference>
<evidence type="ECO:0000256" key="3">
    <source>
        <dbReference type="ARBA" id="ARBA00023134"/>
    </source>
</evidence>
<dbReference type="HOGENOM" id="CLU_041217_10_6_1"/>
<dbReference type="Reactome" id="R-DDI-6798695">
    <property type="pathway name" value="Neutrophil degranulation"/>
</dbReference>
<comment type="caution">
    <text evidence="4">The sequence shown here is derived from an EMBL/GenBank/DDBJ whole genome shotgun (WGS) entry which is preliminary data.</text>
</comment>
<dbReference type="GeneID" id="8627834"/>
<dbReference type="SMR" id="Q1ZXB8"/>
<dbReference type="SMART" id="SM00175">
    <property type="entry name" value="RAB"/>
    <property type="match status" value="1"/>
</dbReference>
<dbReference type="VEuPathDB" id="AmoebaDB:DDB_G0294571"/>
<dbReference type="NCBIfam" id="TIGR00231">
    <property type="entry name" value="small_GTP"/>
    <property type="match status" value="1"/>
</dbReference>
<dbReference type="GO" id="GO:0005525">
    <property type="term" value="F:GTP binding"/>
    <property type="evidence" value="ECO:0007669"/>
    <property type="project" value="UniProtKB-KW"/>
</dbReference>
<dbReference type="SMART" id="SM00173">
    <property type="entry name" value="RAS"/>
    <property type="match status" value="1"/>
</dbReference>
<proteinExistence type="inferred from homology"/>
<dbReference type="eggNOG" id="KOG0394">
    <property type="taxonomic scope" value="Eukaryota"/>
</dbReference>
<dbReference type="PROSITE" id="PS51421">
    <property type="entry name" value="RAS"/>
    <property type="match status" value="1"/>
</dbReference>